<keyword evidence="3" id="KW-1185">Reference proteome</keyword>
<accession>A0A0R3W4Y4</accession>
<proteinExistence type="predicted"/>
<evidence type="ECO:0000313" key="3">
    <source>
        <dbReference type="Proteomes" id="UP000282613"/>
    </source>
</evidence>
<reference evidence="4" key="1">
    <citation type="submission" date="2017-02" db="UniProtKB">
        <authorList>
            <consortium name="WormBaseParasite"/>
        </authorList>
    </citation>
    <scope>IDENTIFICATION</scope>
</reference>
<dbReference type="OrthoDB" id="6262013at2759"/>
<gene>
    <name evidence="2" type="ORF">TASK_LOCUS5144</name>
</gene>
<name>A0A0R3W4Y4_TAEAS</name>
<evidence type="ECO:0000313" key="2">
    <source>
        <dbReference type="EMBL" id="VDK34573.1"/>
    </source>
</evidence>
<dbReference type="WBParaSite" id="TASK_0000514301-mRNA-1">
    <property type="protein sequence ID" value="TASK_0000514301-mRNA-1"/>
    <property type="gene ID" value="TASK_0000514301"/>
</dbReference>
<dbReference type="EMBL" id="UYRS01018395">
    <property type="protein sequence ID" value="VDK34573.1"/>
    <property type="molecule type" value="Genomic_DNA"/>
</dbReference>
<evidence type="ECO:0000256" key="1">
    <source>
        <dbReference type="SAM" id="MobiDB-lite"/>
    </source>
</evidence>
<dbReference type="AlphaFoldDB" id="A0A0R3W4Y4"/>
<evidence type="ECO:0000313" key="4">
    <source>
        <dbReference type="WBParaSite" id="TASK_0000514301-mRNA-1"/>
    </source>
</evidence>
<organism evidence="4">
    <name type="scientific">Taenia asiatica</name>
    <name type="common">Asian tapeworm</name>
    <dbReference type="NCBI Taxonomy" id="60517"/>
    <lineage>
        <taxon>Eukaryota</taxon>
        <taxon>Metazoa</taxon>
        <taxon>Spiralia</taxon>
        <taxon>Lophotrochozoa</taxon>
        <taxon>Platyhelminthes</taxon>
        <taxon>Cestoda</taxon>
        <taxon>Eucestoda</taxon>
        <taxon>Cyclophyllidea</taxon>
        <taxon>Taeniidae</taxon>
        <taxon>Taenia</taxon>
    </lineage>
</organism>
<feature type="region of interest" description="Disordered" evidence="1">
    <location>
        <begin position="140"/>
        <end position="163"/>
    </location>
</feature>
<feature type="compositionally biased region" description="Basic and acidic residues" evidence="1">
    <location>
        <begin position="140"/>
        <end position="149"/>
    </location>
</feature>
<protein>
    <submittedName>
        <fullName evidence="4">Reverse transcriptase</fullName>
    </submittedName>
</protein>
<dbReference type="Proteomes" id="UP000282613">
    <property type="component" value="Unassembled WGS sequence"/>
</dbReference>
<reference evidence="2 3" key="2">
    <citation type="submission" date="2018-11" db="EMBL/GenBank/DDBJ databases">
        <authorList>
            <consortium name="Pathogen Informatics"/>
        </authorList>
    </citation>
    <scope>NUCLEOTIDE SEQUENCE [LARGE SCALE GENOMIC DNA]</scope>
</reference>
<sequence length="163" mass="18001">MANTVASTKNGADHICDPLSEAEAIPVNNLDELSTQLTPIADSERKEVRSLLTRNPDEYTTDADEVGPIGRQPSCILPTLLGEVNRLLKEIIKDEVMKLSKLLWLSSIAYIITRLEKRGRRAQQNVSCLPSIQWLDTSKADSETVHSENKSSSANLVRDNEGS</sequence>